<dbReference type="EMBL" id="RCHU02000001">
    <property type="protein sequence ID" value="KAL3609329.1"/>
    <property type="molecule type" value="Genomic_DNA"/>
</dbReference>
<comment type="caution">
    <text evidence="1">The sequence shown here is derived from an EMBL/GenBank/DDBJ whole genome shotgun (WGS) entry which is preliminary data.</text>
</comment>
<organism evidence="1 2">
    <name type="scientific">Populus alba</name>
    <name type="common">White poplar</name>
    <dbReference type="NCBI Taxonomy" id="43335"/>
    <lineage>
        <taxon>Eukaryota</taxon>
        <taxon>Viridiplantae</taxon>
        <taxon>Streptophyta</taxon>
        <taxon>Embryophyta</taxon>
        <taxon>Tracheophyta</taxon>
        <taxon>Spermatophyta</taxon>
        <taxon>Magnoliopsida</taxon>
        <taxon>eudicotyledons</taxon>
        <taxon>Gunneridae</taxon>
        <taxon>Pentapetalae</taxon>
        <taxon>rosids</taxon>
        <taxon>fabids</taxon>
        <taxon>Malpighiales</taxon>
        <taxon>Salicaceae</taxon>
        <taxon>Saliceae</taxon>
        <taxon>Populus</taxon>
    </lineage>
</organism>
<dbReference type="Proteomes" id="UP000309997">
    <property type="component" value="Unassembled WGS sequence"/>
</dbReference>
<name>A0ACC4CW43_POPAL</name>
<evidence type="ECO:0000313" key="2">
    <source>
        <dbReference type="Proteomes" id="UP000309997"/>
    </source>
</evidence>
<protein>
    <submittedName>
        <fullName evidence="1">Uncharacterized protein</fullName>
    </submittedName>
</protein>
<accession>A0ACC4CW43</accession>
<sequence length="157" mass="17946">MSANTAESNLFPYLVCIIDPPPLAFLYINKELFTKSMFLDHKSLVQARIIRHDISRIKKIRASRFEPQDYPTDYDVPYFGSYVALASDESSTLTSAVMLDRMVFGCSQEDDDVEQKEEGSQESWVLINRGEHSLVSQVNALNFTPICVYFHSIIVIR</sequence>
<evidence type="ECO:0000313" key="1">
    <source>
        <dbReference type="EMBL" id="KAL3609329.1"/>
    </source>
</evidence>
<proteinExistence type="predicted"/>
<reference evidence="1 2" key="1">
    <citation type="journal article" date="2024" name="Plant Biotechnol. J.">
        <title>Genome and CRISPR/Cas9 system of a widespread forest tree (Populus alba) in the world.</title>
        <authorList>
            <person name="Liu Y.J."/>
            <person name="Jiang P.F."/>
            <person name="Han X.M."/>
            <person name="Li X.Y."/>
            <person name="Wang H.M."/>
            <person name="Wang Y.J."/>
            <person name="Wang X.X."/>
            <person name="Zeng Q.Y."/>
        </authorList>
    </citation>
    <scope>NUCLEOTIDE SEQUENCE [LARGE SCALE GENOMIC DNA]</scope>
    <source>
        <strain evidence="2">cv. PAL-ZL1</strain>
    </source>
</reference>
<keyword evidence="2" id="KW-1185">Reference proteome</keyword>
<gene>
    <name evidence="1" type="ORF">D5086_000349</name>
</gene>